<dbReference type="PANTHER" id="PTHR30486:SF6">
    <property type="entry name" value="TYPE IV PILUS RETRACTATION ATPASE PILT"/>
    <property type="match status" value="1"/>
</dbReference>
<evidence type="ECO:0000313" key="3">
    <source>
        <dbReference type="EMBL" id="RCX10413.1"/>
    </source>
</evidence>
<feature type="domain" description="Bacterial type II secretion system protein E" evidence="2">
    <location>
        <begin position="160"/>
        <end position="370"/>
    </location>
</feature>
<evidence type="ECO:0000256" key="1">
    <source>
        <dbReference type="ARBA" id="ARBA00006611"/>
    </source>
</evidence>
<protein>
    <submittedName>
        <fullName evidence="3">Pilus assembly protein CpaF</fullName>
    </submittedName>
</protein>
<dbReference type="AlphaFoldDB" id="A0A369AMY5"/>
<dbReference type="EMBL" id="QPJT01000029">
    <property type="protein sequence ID" value="RCX10413.1"/>
    <property type="molecule type" value="Genomic_DNA"/>
</dbReference>
<dbReference type="Pfam" id="PF00437">
    <property type="entry name" value="T2SSE"/>
    <property type="match status" value="1"/>
</dbReference>
<dbReference type="SUPFAM" id="SSF52540">
    <property type="entry name" value="P-loop containing nucleoside triphosphate hydrolases"/>
    <property type="match status" value="1"/>
</dbReference>
<dbReference type="RefSeq" id="WP_114299402.1">
    <property type="nucleotide sequence ID" value="NZ_QPJT01000029.1"/>
</dbReference>
<dbReference type="InterPro" id="IPR001482">
    <property type="entry name" value="T2SS/T4SS_dom"/>
</dbReference>
<dbReference type="Gene3D" id="3.40.50.300">
    <property type="entry name" value="P-loop containing nucleotide triphosphate hydrolases"/>
    <property type="match status" value="1"/>
</dbReference>
<reference evidence="3 4" key="1">
    <citation type="submission" date="2018-07" db="EMBL/GenBank/DDBJ databases">
        <title>Genomic Encyclopedia of Type Strains, Phase IV (KMG-IV): sequencing the most valuable type-strain genomes for metagenomic binning, comparative biology and taxonomic classification.</title>
        <authorList>
            <person name="Goeker M."/>
        </authorList>
    </citation>
    <scope>NUCLEOTIDE SEQUENCE [LARGE SCALE GENOMIC DNA]</scope>
    <source>
        <strain evidence="3 4">DSM 27016</strain>
    </source>
</reference>
<dbReference type="Gene3D" id="3.30.450.380">
    <property type="match status" value="1"/>
</dbReference>
<organism evidence="3 4">
    <name type="scientific">Anaerobacterium chartisolvens</name>
    <dbReference type="NCBI Taxonomy" id="1297424"/>
    <lineage>
        <taxon>Bacteria</taxon>
        <taxon>Bacillati</taxon>
        <taxon>Bacillota</taxon>
        <taxon>Clostridia</taxon>
        <taxon>Eubacteriales</taxon>
        <taxon>Oscillospiraceae</taxon>
        <taxon>Anaerobacterium</taxon>
    </lineage>
</organism>
<dbReference type="GO" id="GO:0016887">
    <property type="term" value="F:ATP hydrolysis activity"/>
    <property type="evidence" value="ECO:0007669"/>
    <property type="project" value="InterPro"/>
</dbReference>
<comment type="similarity">
    <text evidence="1">Belongs to the GSP E family.</text>
</comment>
<comment type="caution">
    <text evidence="3">The sequence shown here is derived from an EMBL/GenBank/DDBJ whole genome shotgun (WGS) entry which is preliminary data.</text>
</comment>
<gene>
    <name evidence="3" type="ORF">DFR58_1295</name>
</gene>
<dbReference type="InterPro" id="IPR027417">
    <property type="entry name" value="P-loop_NTPase"/>
</dbReference>
<dbReference type="Proteomes" id="UP000253034">
    <property type="component" value="Unassembled WGS sequence"/>
</dbReference>
<proteinExistence type="inferred from homology"/>
<dbReference type="InterPro" id="IPR050921">
    <property type="entry name" value="T4SS_GSP_E_ATPase"/>
</dbReference>
<name>A0A369AMY5_9FIRM</name>
<evidence type="ECO:0000259" key="2">
    <source>
        <dbReference type="Pfam" id="PF00437"/>
    </source>
</evidence>
<dbReference type="PANTHER" id="PTHR30486">
    <property type="entry name" value="TWITCHING MOTILITY PROTEIN PILT"/>
    <property type="match status" value="1"/>
</dbReference>
<sequence length="482" mass="54653">MEEINLDQVIYEANKEGGDDELNPSGSKPDSKSYEEVLNIIKELVSTNHAGELATVLEDQKAQTVIKGLISKYVRENRISVSDMASHAALVDKIYEDMAGFAFIGAYLYDEEVEEINGNSWADIEVVTPKGWRKIPERFISPQNSIDVVKKMMRLGGITMDDQKPTADSYITKGVRISAIIPPCVDKDTGAVFSIRKQKNTILTKQQIIEWDTATEEELDFLILCITFGISVGIAGATSSGKTTDTTFLLFNVPDYKRIFSIEDSRELNCIKTDDEGRVLNRVIHTKTRRDEKNRERNVDESVLLRRSLRFHPDIIVPAEMRGEEALIAQEAGRTGHTILTSFHASDALDAYTRILTMCMMSGIKLSENLMMKLIISAFPIMVFKKQLPDKTRKYMKIIEAEDFIDGRVKGRTLFKFIVTGKEKAEDGKRIKRMLGYHKKVKPISKRLANRLLENGADIESIKRFAEPDWDPERIEDDQEDL</sequence>
<dbReference type="OrthoDB" id="9810761at2"/>
<keyword evidence="4" id="KW-1185">Reference proteome</keyword>
<evidence type="ECO:0000313" key="4">
    <source>
        <dbReference type="Proteomes" id="UP000253034"/>
    </source>
</evidence>
<accession>A0A369AMY5</accession>